<dbReference type="InterPro" id="IPR002139">
    <property type="entry name" value="Ribo/fructo_kinase"/>
</dbReference>
<feature type="binding site" evidence="13">
    <location>
        <begin position="238"/>
        <end position="239"/>
    </location>
    <ligand>
        <name>ATP</name>
        <dbReference type="ChEBI" id="CHEBI:30616"/>
    </ligand>
</feature>
<feature type="binding site" evidence="13">
    <location>
        <begin position="38"/>
        <end position="42"/>
    </location>
    <ligand>
        <name>substrate</name>
    </ligand>
</feature>
<dbReference type="PRINTS" id="PR00990">
    <property type="entry name" value="RIBOKINASE"/>
</dbReference>
<evidence type="ECO:0000256" key="2">
    <source>
        <dbReference type="ARBA" id="ARBA00022679"/>
    </source>
</evidence>
<dbReference type="InterPro" id="IPR029056">
    <property type="entry name" value="Ribokinase-like"/>
</dbReference>
<feature type="binding site" evidence="13">
    <location>
        <position position="233"/>
    </location>
    <ligand>
        <name>K(+)</name>
        <dbReference type="ChEBI" id="CHEBI:29103"/>
    </ligand>
</feature>
<comment type="cofactor">
    <cofactor evidence="13">
        <name>Mg(2+)</name>
        <dbReference type="ChEBI" id="CHEBI:18420"/>
    </cofactor>
    <text evidence="13">Requires a divalent cation, most likely magnesium in vivo, as an electrophilic catalyst to aid phosphoryl group transfer. It is the chelate of the metal and the nucleotide that is the actual substrate.</text>
</comment>
<feature type="binding site" evidence="13">
    <location>
        <position position="136"/>
    </location>
    <ligand>
        <name>substrate</name>
    </ligand>
</feature>
<keyword evidence="11 14" id="KW-0472">Membrane</keyword>
<feature type="transmembrane region" description="Helical" evidence="14">
    <location>
        <begin position="378"/>
        <end position="395"/>
    </location>
</feature>
<organism evidence="16 17">
    <name type="scientific">Limimaricola cinnabarinus LL-001</name>
    <dbReference type="NCBI Taxonomy" id="1337093"/>
    <lineage>
        <taxon>Bacteria</taxon>
        <taxon>Pseudomonadati</taxon>
        <taxon>Pseudomonadota</taxon>
        <taxon>Alphaproteobacteria</taxon>
        <taxon>Rhodobacterales</taxon>
        <taxon>Paracoccaceae</taxon>
        <taxon>Limimaricola</taxon>
    </lineage>
</organism>
<dbReference type="AlphaFoldDB" id="U2YM78"/>
<evidence type="ECO:0000313" key="16">
    <source>
        <dbReference type="EMBL" id="GAD56261.1"/>
    </source>
</evidence>
<protein>
    <recommendedName>
        <fullName evidence="13">Ribokinase</fullName>
        <shortName evidence="13">RK</shortName>
        <ecNumber evidence="13">2.7.1.15</ecNumber>
    </recommendedName>
</protein>
<dbReference type="eggNOG" id="COG0730">
    <property type="taxonomic scope" value="Bacteria"/>
</dbReference>
<dbReference type="UniPathway" id="UPA00916">
    <property type="reaction ID" value="UER00889"/>
</dbReference>
<evidence type="ECO:0000256" key="10">
    <source>
        <dbReference type="ARBA" id="ARBA00022989"/>
    </source>
</evidence>
<dbReference type="InterPro" id="IPR002781">
    <property type="entry name" value="TM_pro_TauE-like"/>
</dbReference>
<keyword evidence="3 14" id="KW-0812">Transmembrane</keyword>
<comment type="subunit">
    <text evidence="13">Homodimer.</text>
</comment>
<evidence type="ECO:0000256" key="8">
    <source>
        <dbReference type="ARBA" id="ARBA00022842"/>
    </source>
</evidence>
<comment type="function">
    <text evidence="13">Catalyzes the phosphorylation of ribose at O-5 in a reaction requiring ATP and magnesium. The resulting D-ribose-5-phosphate can then be used either for sythesis of nucleotides, histidine, and tryptophan, or as a component of the pentose phosphate pathway.</text>
</comment>
<feature type="binding site" evidence="13">
    <location>
        <position position="179"/>
    </location>
    <ligand>
        <name>ATP</name>
        <dbReference type="ChEBI" id="CHEBI:30616"/>
    </ligand>
</feature>
<dbReference type="Proteomes" id="UP000016566">
    <property type="component" value="Unassembled WGS sequence"/>
</dbReference>
<gene>
    <name evidence="13" type="primary">rbsK</name>
    <name evidence="16" type="ORF">MBELCI_2313</name>
</gene>
<evidence type="ECO:0000313" key="17">
    <source>
        <dbReference type="Proteomes" id="UP000016566"/>
    </source>
</evidence>
<comment type="caution">
    <text evidence="13">Lacks conserved residue(s) required for the propagation of feature annotation.</text>
</comment>
<feature type="binding site" evidence="13">
    <location>
        <position position="272"/>
    </location>
    <ligand>
        <name>K(+)</name>
        <dbReference type="ChEBI" id="CHEBI:29103"/>
    </ligand>
</feature>
<evidence type="ECO:0000256" key="3">
    <source>
        <dbReference type="ARBA" id="ARBA00022692"/>
    </source>
</evidence>
<evidence type="ECO:0000256" key="1">
    <source>
        <dbReference type="ARBA" id="ARBA00004141"/>
    </source>
</evidence>
<dbReference type="GO" id="GO:0005737">
    <property type="term" value="C:cytoplasm"/>
    <property type="evidence" value="ECO:0007669"/>
    <property type="project" value="UniProtKB-SubCell"/>
</dbReference>
<dbReference type="Pfam" id="PF00294">
    <property type="entry name" value="PfkB"/>
    <property type="match status" value="1"/>
</dbReference>
<evidence type="ECO:0000256" key="13">
    <source>
        <dbReference type="HAMAP-Rule" id="MF_01987"/>
    </source>
</evidence>
<sequence>MTIWNLGSINADHVYSVPHIPTPGETLAATALSRGLGGKGANMSVAAARAGARVAHLGAVGADGGWMVERLRDHGVDCTHVQRRDGPSGHAIIAVDAQAENAITLWPGANRDIDLDAVKQALDRAVSGDLLVTQNETNSQVEAAALARARGLTVAYAAAPFEAGAVRAVLPHLDLLVLNEVEARQLSEALGTSVEDLPVPHVVVTLGAQGCDWIDTASGTRHHVDAPRVAAVDTTGAGDTFTGYLLAGLSEGLQMPEALTLASRAGALKVGRHARPMRFPRERRSSGRPSEVARGTNMQDFVFSDPWALLAACVAVVLVGLSKGGLGGALALLGVPIMALAIPPVQAAGILLPILLMMDAISLWAWRGTYHAGTLKRMLPGAAIGIGIGWLTAALVSDGVVRLIVGVVALAFSARWLLSGNARRAAPRVQSTARASVWSTLAGYTSFVAHAGGPPFQVYTMPLRLDPRVYTGTSVIFFAAVNVIKVIPYALLGQFDAANLTAAAALLPLAIAATLSGAFVVRRMRAEIFYPVMYAMVVLVGLKLCWDGVAALI</sequence>
<evidence type="ECO:0000256" key="14">
    <source>
        <dbReference type="RuleBase" id="RU363041"/>
    </source>
</evidence>
<reference evidence="16" key="1">
    <citation type="journal article" date="2013" name="Genome Announc.">
        <title>Draft Genome Sequence of Loktanella cinnabarina LL-001T, Isolated from Deep-Sea Floor Sediment.</title>
        <authorList>
            <person name="Nishi S."/>
            <person name="Tsubouchi T."/>
            <person name="Takaki Y."/>
            <person name="Koyanagi R."/>
            <person name="Satoh N."/>
            <person name="Maruyama T."/>
            <person name="Hatada Y."/>
        </authorList>
    </citation>
    <scope>NUCLEOTIDE SEQUENCE [LARGE SCALE GENOMIC DNA]</scope>
    <source>
        <strain evidence="16">LL-001</strain>
    </source>
</reference>
<evidence type="ECO:0000256" key="7">
    <source>
        <dbReference type="ARBA" id="ARBA00022840"/>
    </source>
</evidence>
<dbReference type="GO" id="GO:0005524">
    <property type="term" value="F:ATP binding"/>
    <property type="evidence" value="ECO:0007669"/>
    <property type="project" value="UniProtKB-UniRule"/>
</dbReference>
<comment type="subcellular location">
    <subcellularLocation>
        <location evidence="14">Cell membrane</location>
        <topology evidence="14">Multi-pass membrane protein</topology>
    </subcellularLocation>
    <subcellularLocation>
        <location evidence="13">Cytoplasm</location>
    </subcellularLocation>
    <subcellularLocation>
        <location evidence="1">Membrane</location>
        <topology evidence="1">Multi-pass membrane protein</topology>
    </subcellularLocation>
</comment>
<dbReference type="GO" id="GO:0004747">
    <property type="term" value="F:ribokinase activity"/>
    <property type="evidence" value="ECO:0007669"/>
    <property type="project" value="UniProtKB-UniRule"/>
</dbReference>
<keyword evidence="9 13" id="KW-0630">Potassium</keyword>
<feature type="domain" description="Carbohydrate kinase PfkB" evidence="15">
    <location>
        <begin position="6"/>
        <end position="273"/>
    </location>
</feature>
<feature type="transmembrane region" description="Helical" evidence="14">
    <location>
        <begin position="401"/>
        <end position="418"/>
    </location>
</feature>
<dbReference type="eggNOG" id="COG0524">
    <property type="taxonomic scope" value="Bacteria"/>
</dbReference>
<proteinExistence type="inferred from homology"/>
<feature type="binding site" evidence="13">
    <location>
        <begin position="10"/>
        <end position="12"/>
    </location>
    <ligand>
        <name>substrate</name>
    </ligand>
</feature>
<evidence type="ECO:0000256" key="5">
    <source>
        <dbReference type="ARBA" id="ARBA00022741"/>
    </source>
</evidence>
<keyword evidence="10 14" id="KW-1133">Transmembrane helix</keyword>
<dbReference type="GO" id="GO:0046872">
    <property type="term" value="F:metal ion binding"/>
    <property type="evidence" value="ECO:0007669"/>
    <property type="project" value="UniProtKB-KW"/>
</dbReference>
<feature type="transmembrane region" description="Helical" evidence="14">
    <location>
        <begin position="307"/>
        <end position="333"/>
    </location>
</feature>
<dbReference type="InterPro" id="IPR011611">
    <property type="entry name" value="PfkB_dom"/>
</dbReference>
<evidence type="ECO:0000256" key="11">
    <source>
        <dbReference type="ARBA" id="ARBA00023136"/>
    </source>
</evidence>
<evidence type="ECO:0000259" key="15">
    <source>
        <dbReference type="Pfam" id="PF00294"/>
    </source>
</evidence>
<dbReference type="Pfam" id="PF01925">
    <property type="entry name" value="TauE"/>
    <property type="match status" value="1"/>
</dbReference>
<evidence type="ECO:0000256" key="6">
    <source>
        <dbReference type="ARBA" id="ARBA00022777"/>
    </source>
</evidence>
<feature type="transmembrane region" description="Helical" evidence="14">
    <location>
        <begin position="469"/>
        <end position="491"/>
    </location>
</feature>
<feature type="transmembrane region" description="Helical" evidence="14">
    <location>
        <begin position="345"/>
        <end position="366"/>
    </location>
</feature>
<keyword evidence="13" id="KW-0963">Cytoplasm</keyword>
<keyword evidence="7 13" id="KW-0067">ATP-binding</keyword>
<feature type="active site" description="Proton acceptor" evidence="13">
    <location>
        <position position="239"/>
    </location>
</feature>
<feature type="binding site" evidence="13">
    <location>
        <begin position="205"/>
        <end position="210"/>
    </location>
    <ligand>
        <name>ATP</name>
        <dbReference type="ChEBI" id="CHEBI:30616"/>
    </ligand>
</feature>
<comment type="similarity">
    <text evidence="14">Belongs to the 4-toluene sulfonate uptake permease (TSUP) (TC 2.A.102) family.</text>
</comment>
<comment type="activity regulation">
    <text evidence="13">Activated by a monovalent cation that binds near, but not in, the active site. The most likely occupant of the site in vivo is potassium. Ion binding induces a conformational change that may alter substrate affinity.</text>
</comment>
<dbReference type="STRING" id="1337093.MBELCI_2313"/>
<dbReference type="HAMAP" id="MF_01987">
    <property type="entry name" value="Ribokinase"/>
    <property type="match status" value="1"/>
</dbReference>
<comment type="caution">
    <text evidence="16">The sequence shown here is derived from an EMBL/GenBank/DDBJ whole genome shotgun (WGS) entry which is preliminary data.</text>
</comment>
<keyword evidence="2 13" id="KW-0808">Transferase</keyword>
<feature type="binding site" evidence="13">
    <location>
        <position position="269"/>
    </location>
    <ligand>
        <name>K(+)</name>
        <dbReference type="ChEBI" id="CHEBI:29103"/>
    </ligand>
</feature>
<feature type="binding site" evidence="13">
    <location>
        <position position="239"/>
    </location>
    <ligand>
        <name>substrate</name>
    </ligand>
</feature>
<keyword evidence="12 13" id="KW-0119">Carbohydrate metabolism</keyword>
<dbReference type="EMBL" id="BATB01000032">
    <property type="protein sequence ID" value="GAD56261.1"/>
    <property type="molecule type" value="Genomic_DNA"/>
</dbReference>
<dbReference type="CDD" id="cd01174">
    <property type="entry name" value="ribokinase"/>
    <property type="match status" value="1"/>
</dbReference>
<dbReference type="GO" id="GO:0005886">
    <property type="term" value="C:plasma membrane"/>
    <property type="evidence" value="ECO:0007669"/>
    <property type="project" value="UniProtKB-SubCell"/>
</dbReference>
<comment type="similarity">
    <text evidence="13">Belongs to the carbohydrate kinase PfkB family. Ribokinase subfamily.</text>
</comment>
<comment type="pathway">
    <text evidence="13">Carbohydrate metabolism; D-ribose degradation; D-ribose 5-phosphate from beta-D-ribopyranose: step 2/2.</text>
</comment>
<accession>U2YM78</accession>
<dbReference type="InterPro" id="IPR011877">
    <property type="entry name" value="Ribokinase"/>
</dbReference>
<evidence type="ECO:0000256" key="12">
    <source>
        <dbReference type="ARBA" id="ARBA00023277"/>
    </source>
</evidence>
<keyword evidence="4 13" id="KW-0479">Metal-binding</keyword>
<keyword evidence="17" id="KW-1185">Reference proteome</keyword>
<evidence type="ECO:0000256" key="9">
    <source>
        <dbReference type="ARBA" id="ARBA00022958"/>
    </source>
</evidence>
<dbReference type="SUPFAM" id="SSF53613">
    <property type="entry name" value="Ribokinase-like"/>
    <property type="match status" value="1"/>
</dbReference>
<dbReference type="PANTHER" id="PTHR10584">
    <property type="entry name" value="SUGAR KINASE"/>
    <property type="match status" value="1"/>
</dbReference>
<name>U2YM78_9RHOB</name>
<feature type="transmembrane region" description="Helical" evidence="14">
    <location>
        <begin position="497"/>
        <end position="521"/>
    </location>
</feature>
<keyword evidence="8 13" id="KW-0460">Magnesium</keyword>
<keyword evidence="5 13" id="KW-0547">Nucleotide-binding</keyword>
<feature type="binding site" evidence="13">
    <location>
        <position position="235"/>
    </location>
    <ligand>
        <name>K(+)</name>
        <dbReference type="ChEBI" id="CHEBI:29103"/>
    </ligand>
</feature>
<dbReference type="GO" id="GO:0019303">
    <property type="term" value="P:D-ribose catabolic process"/>
    <property type="evidence" value="ECO:0007669"/>
    <property type="project" value="UniProtKB-UniRule"/>
</dbReference>
<feature type="transmembrane region" description="Helical" evidence="14">
    <location>
        <begin position="528"/>
        <end position="549"/>
    </location>
</feature>
<keyword evidence="6 13" id="KW-0418">Kinase</keyword>
<keyword evidence="14" id="KW-1003">Cell membrane</keyword>
<evidence type="ECO:0000256" key="4">
    <source>
        <dbReference type="ARBA" id="ARBA00022723"/>
    </source>
</evidence>
<dbReference type="Gene3D" id="3.40.1190.20">
    <property type="match status" value="1"/>
</dbReference>
<comment type="catalytic activity">
    <reaction evidence="13">
        <text>D-ribose + ATP = D-ribose 5-phosphate + ADP + H(+)</text>
        <dbReference type="Rhea" id="RHEA:13697"/>
        <dbReference type="ChEBI" id="CHEBI:15378"/>
        <dbReference type="ChEBI" id="CHEBI:30616"/>
        <dbReference type="ChEBI" id="CHEBI:47013"/>
        <dbReference type="ChEBI" id="CHEBI:78346"/>
        <dbReference type="ChEBI" id="CHEBI:456216"/>
        <dbReference type="EC" id="2.7.1.15"/>
    </reaction>
</comment>
<dbReference type="EC" id="2.7.1.15" evidence="13"/>
<dbReference type="PANTHER" id="PTHR10584:SF166">
    <property type="entry name" value="RIBOKINASE"/>
    <property type="match status" value="1"/>
</dbReference>